<feature type="region of interest" description="Disordered" evidence="1">
    <location>
        <begin position="310"/>
        <end position="426"/>
    </location>
</feature>
<feature type="region of interest" description="Disordered" evidence="1">
    <location>
        <begin position="1"/>
        <end position="36"/>
    </location>
</feature>
<name>V2YFT0_MONRO</name>
<dbReference type="AlphaFoldDB" id="V2YFT0"/>
<sequence>MGDNLVHAQSNLNGPTNPLNLHYFPYPSRQSHRHPRRKEKGIAHVENSCTLHPSAHKGKIQLRTRLTAPAFVSSPNSSEPSLLQGRISRRRSSYASSSIERDVWDSEDQEGRGAELARNACGCVRQSVGCASCGTPLGTRFKPCAAARMSIRRFSTTHPHLSLHFPGPLFSPIQSPILPRQASTSYMRTRDNQDHSETQSRLVSWRSPSQFQVGRGTLVPRVSSNQSHENLNDIWIYTFFSDAVEAVELEADANVTVEDDLDIPEHLDPADLENTPVIPPTPPEVLSGWAFEGVGPHSYMEPPRFLPPLSRRSNTMGVSSNLASVSNSAPMRSNSTPAPRRPRRQNRIGSGEVEESLARESPTRSMTMGFPSMIGDEAQRNRAMQNREDNRLQPQQLGRRRGERVSTGQRLHESSSSASRTRQDRAIQYREMDELITRMMNSTESLRLNLSRASRAESDSGPSIWSDSSSGSGDRLEGEAEFQDVDMELLTIPWFGIPEAPADAQARPSSSAVNEGDTDRLSPSLQEVLNTSDESQIDLSDDDDDNIGTRNRSFIPHDMPGFRAVSDVDDISGDDSESDESEDDEVRPTVWSELYPGEEGYFVVPGDRDDSSSSSSSSSEHVTPTYPPEIRMGTMNALRRYTLPQPPAMTRTAATRPREVLFDPDGEFLENAREEWDDGDKDEEEEEQERRIRWPLFAR</sequence>
<evidence type="ECO:0000256" key="1">
    <source>
        <dbReference type="SAM" id="MobiDB-lite"/>
    </source>
</evidence>
<feature type="compositionally biased region" description="Acidic residues" evidence="1">
    <location>
        <begin position="567"/>
        <end position="585"/>
    </location>
</feature>
<dbReference type="Proteomes" id="UP000017559">
    <property type="component" value="Unassembled WGS sequence"/>
</dbReference>
<feature type="compositionally biased region" description="Low complexity" evidence="1">
    <location>
        <begin position="310"/>
        <end position="329"/>
    </location>
</feature>
<feature type="region of interest" description="Disordered" evidence="1">
    <location>
        <begin position="452"/>
        <end position="478"/>
    </location>
</feature>
<evidence type="ECO:0000313" key="3">
    <source>
        <dbReference type="Proteomes" id="UP000017559"/>
    </source>
</evidence>
<evidence type="ECO:0000313" key="2">
    <source>
        <dbReference type="EMBL" id="ESK90544.1"/>
    </source>
</evidence>
<accession>V2YFT0</accession>
<keyword evidence="3" id="KW-1185">Reference proteome</keyword>
<feature type="region of interest" description="Disordered" evidence="1">
    <location>
        <begin position="71"/>
        <end position="91"/>
    </location>
</feature>
<proteinExistence type="predicted"/>
<protein>
    <submittedName>
        <fullName evidence="2">Uncharacterized protein</fullName>
    </submittedName>
</protein>
<feature type="compositionally biased region" description="Acidic residues" evidence="1">
    <location>
        <begin position="675"/>
        <end position="687"/>
    </location>
</feature>
<feature type="region of interest" description="Disordered" evidence="1">
    <location>
        <begin position="500"/>
        <end position="632"/>
    </location>
</feature>
<feature type="compositionally biased region" description="Polar residues" evidence="1">
    <location>
        <begin position="7"/>
        <end position="19"/>
    </location>
</feature>
<dbReference type="KEGG" id="mrr:Moror_4280"/>
<feature type="compositionally biased region" description="Polar residues" evidence="1">
    <location>
        <begin position="521"/>
        <end position="531"/>
    </location>
</feature>
<dbReference type="OrthoDB" id="3270840at2759"/>
<feature type="compositionally biased region" description="Polar residues" evidence="1">
    <location>
        <begin position="406"/>
        <end position="420"/>
    </location>
</feature>
<reference evidence="2 3" key="1">
    <citation type="journal article" date="2014" name="BMC Genomics">
        <title>Genome and secretome analysis of the hemibiotrophic fungal pathogen, Moniliophthora roreri, which causes frosty pod rot disease of cacao: mechanisms of the biotrophic and necrotrophic phases.</title>
        <authorList>
            <person name="Meinhardt L.W."/>
            <person name="Costa G.G.L."/>
            <person name="Thomazella D.P.T."/>
            <person name="Teixeira P.J.P.L."/>
            <person name="Carazzolle M.F."/>
            <person name="Schuster S.C."/>
            <person name="Carlson J.E."/>
            <person name="Guiltinan M.J."/>
            <person name="Mieczkowski P."/>
            <person name="Farmer A."/>
            <person name="Ramaraj T."/>
            <person name="Crozier J."/>
            <person name="Davis R.E."/>
            <person name="Shao J."/>
            <person name="Melnick R.L."/>
            <person name="Pereira G.A.G."/>
            <person name="Bailey B.A."/>
        </authorList>
    </citation>
    <scope>NUCLEOTIDE SEQUENCE [LARGE SCALE GENOMIC DNA]</scope>
    <source>
        <strain evidence="2 3">MCA 2997</strain>
    </source>
</reference>
<feature type="compositionally biased region" description="Acidic residues" evidence="1">
    <location>
        <begin position="535"/>
        <end position="546"/>
    </location>
</feature>
<dbReference type="HOGENOM" id="CLU_394355_0_0_1"/>
<gene>
    <name evidence="2" type="ORF">Moror_4280</name>
</gene>
<comment type="caution">
    <text evidence="2">The sequence shown here is derived from an EMBL/GenBank/DDBJ whole genome shotgun (WGS) entry which is preliminary data.</text>
</comment>
<organism evidence="2 3">
    <name type="scientific">Moniliophthora roreri (strain MCA 2997)</name>
    <name type="common">Cocoa frosty pod rot fungus</name>
    <name type="synonym">Crinipellis roreri</name>
    <dbReference type="NCBI Taxonomy" id="1381753"/>
    <lineage>
        <taxon>Eukaryota</taxon>
        <taxon>Fungi</taxon>
        <taxon>Dikarya</taxon>
        <taxon>Basidiomycota</taxon>
        <taxon>Agaricomycotina</taxon>
        <taxon>Agaricomycetes</taxon>
        <taxon>Agaricomycetidae</taxon>
        <taxon>Agaricales</taxon>
        <taxon>Marasmiineae</taxon>
        <taxon>Marasmiaceae</taxon>
        <taxon>Moniliophthora</taxon>
    </lineage>
</organism>
<feature type="region of interest" description="Disordered" evidence="1">
    <location>
        <begin position="645"/>
        <end position="699"/>
    </location>
</feature>
<dbReference type="EMBL" id="AWSO01000435">
    <property type="protein sequence ID" value="ESK90544.1"/>
    <property type="molecule type" value="Genomic_DNA"/>
</dbReference>
<feature type="compositionally biased region" description="Basic and acidic residues" evidence="1">
    <location>
        <begin position="377"/>
        <end position="391"/>
    </location>
</feature>
<feature type="compositionally biased region" description="Low complexity" evidence="1">
    <location>
        <begin position="459"/>
        <end position="473"/>
    </location>
</feature>